<feature type="domain" description="Double-GTPase 2" evidence="1">
    <location>
        <begin position="103"/>
        <end position="304"/>
    </location>
</feature>
<dbReference type="SUPFAM" id="SSF52540">
    <property type="entry name" value="P-loop containing nucleoside triphosphate hydrolases"/>
    <property type="match status" value="1"/>
</dbReference>
<evidence type="ECO:0000313" key="3">
    <source>
        <dbReference type="Proteomes" id="UP000248806"/>
    </source>
</evidence>
<dbReference type="OrthoDB" id="143162at2"/>
<reference evidence="2 3" key="1">
    <citation type="submission" date="2018-06" db="EMBL/GenBank/DDBJ databases">
        <title>Genomic Encyclopedia of Archaeal and Bacterial Type Strains, Phase II (KMG-II): from individual species to whole genera.</title>
        <authorList>
            <person name="Goeker M."/>
        </authorList>
    </citation>
    <scope>NUCLEOTIDE SEQUENCE [LARGE SCALE GENOMIC DNA]</scope>
    <source>
        <strain evidence="2 3">ATCC BAA-1881</strain>
    </source>
</reference>
<sequence>MFPFAKKWLCPFCCESFAPHEAYFRCTFSGCLGRIPDTPYSRVSGSKDVLRMGRVLIPGKKRMLSGMYCDSCKQLATLRICPRCHSELPQDIGQVDQYFFLLFGSKGSGKTHYLASLITQLQREVGPRMKMTVRPLGEPARLRWNKTYASLFEQQKALAATKSAETDPLGQYPLSFRFTLEQRNGAKKTVNVGFFDTSGADFTSDSAVLKRYMHQVHGILFLIDPCSITTVRDMLGQQSSPTMTQAALEEYPLLLKDTFVSERILRPSEKVKIPVALTLTKMDLVWPHLYSGSPLLRPVTYSGGDIAKRLQSISTEVSSLLASWIGPQFTQTMRSEFHTYAYFGGSALGKPVEDPYKPVIANPLHVEDPLLWLLSQLHILKDTK</sequence>
<dbReference type="RefSeq" id="WP_111323794.1">
    <property type="nucleotide sequence ID" value="NZ_BIFX01000003.1"/>
</dbReference>
<dbReference type="Gene3D" id="3.40.50.300">
    <property type="entry name" value="P-loop containing nucleotide triphosphate hydrolases"/>
    <property type="match status" value="1"/>
</dbReference>
<dbReference type="Proteomes" id="UP000248806">
    <property type="component" value="Unassembled WGS sequence"/>
</dbReference>
<dbReference type="InterPro" id="IPR045528">
    <property type="entry name" value="DO-GTPase2"/>
</dbReference>
<dbReference type="InterPro" id="IPR027417">
    <property type="entry name" value="P-loop_NTPase"/>
</dbReference>
<name>A0A326U6Q4_THEHA</name>
<organism evidence="2 3">
    <name type="scientific">Thermosporothrix hazakensis</name>
    <dbReference type="NCBI Taxonomy" id="644383"/>
    <lineage>
        <taxon>Bacteria</taxon>
        <taxon>Bacillati</taxon>
        <taxon>Chloroflexota</taxon>
        <taxon>Ktedonobacteria</taxon>
        <taxon>Ktedonobacterales</taxon>
        <taxon>Thermosporotrichaceae</taxon>
        <taxon>Thermosporothrix</taxon>
    </lineage>
</organism>
<protein>
    <recommendedName>
        <fullName evidence="1">Double-GTPase 2 domain-containing protein</fullName>
    </recommendedName>
</protein>
<proteinExistence type="predicted"/>
<evidence type="ECO:0000313" key="2">
    <source>
        <dbReference type="EMBL" id="PZW28051.1"/>
    </source>
</evidence>
<evidence type="ECO:0000259" key="1">
    <source>
        <dbReference type="Pfam" id="PF19993"/>
    </source>
</evidence>
<accession>A0A326U6Q4</accession>
<keyword evidence="3" id="KW-1185">Reference proteome</keyword>
<dbReference type="Pfam" id="PF19993">
    <property type="entry name" value="DO-GTPase2"/>
    <property type="match status" value="1"/>
</dbReference>
<comment type="caution">
    <text evidence="2">The sequence shown here is derived from an EMBL/GenBank/DDBJ whole genome shotgun (WGS) entry which is preliminary data.</text>
</comment>
<gene>
    <name evidence="2" type="ORF">EI42_03429</name>
</gene>
<dbReference type="EMBL" id="QKUF01000011">
    <property type="protein sequence ID" value="PZW28051.1"/>
    <property type="molecule type" value="Genomic_DNA"/>
</dbReference>
<dbReference type="AlphaFoldDB" id="A0A326U6Q4"/>